<dbReference type="STRING" id="44742.AXF13_04715"/>
<dbReference type="Proteomes" id="UP000069241">
    <property type="component" value="Chromosome"/>
</dbReference>
<protein>
    <recommendedName>
        <fullName evidence="3">ParB/Sulfiredoxin domain-containing protein</fullName>
    </recommendedName>
</protein>
<accession>A0A0X8JIK3</accession>
<dbReference type="AlphaFoldDB" id="A0A0X8JIK3"/>
<evidence type="ECO:0000313" key="2">
    <source>
        <dbReference type="Proteomes" id="UP000069241"/>
    </source>
</evidence>
<reference evidence="2" key="1">
    <citation type="submission" date="2016-02" db="EMBL/GenBank/DDBJ databases">
        <authorList>
            <person name="Holder M.E."/>
            <person name="Ajami N.J."/>
            <person name="Petrosino J.F."/>
        </authorList>
    </citation>
    <scope>NUCLEOTIDE SEQUENCE [LARGE SCALE GENOMIC DNA]</scope>
    <source>
        <strain evidence="2">CCUG 45958</strain>
    </source>
</reference>
<evidence type="ECO:0000313" key="1">
    <source>
        <dbReference type="EMBL" id="AMD89469.1"/>
    </source>
</evidence>
<dbReference type="RefSeq" id="WP_062251840.1">
    <property type="nucleotide sequence ID" value="NZ_CP014229.1"/>
</dbReference>
<dbReference type="EMBL" id="CP014229">
    <property type="protein sequence ID" value="AMD89469.1"/>
    <property type="molecule type" value="Genomic_DNA"/>
</dbReference>
<dbReference type="KEGG" id="dfi:AXF13_04715"/>
<evidence type="ECO:0008006" key="3">
    <source>
        <dbReference type="Google" id="ProtNLM"/>
    </source>
</evidence>
<name>A0A0X8JIK3_9BACT</name>
<organism evidence="1 2">
    <name type="scientific">Desulfovibrio fairfieldensis</name>
    <dbReference type="NCBI Taxonomy" id="44742"/>
    <lineage>
        <taxon>Bacteria</taxon>
        <taxon>Pseudomonadati</taxon>
        <taxon>Thermodesulfobacteriota</taxon>
        <taxon>Desulfovibrionia</taxon>
        <taxon>Desulfovibrionales</taxon>
        <taxon>Desulfovibrionaceae</taxon>
        <taxon>Desulfovibrio</taxon>
    </lineage>
</organism>
<keyword evidence="2" id="KW-1185">Reference proteome</keyword>
<gene>
    <name evidence="1" type="ORF">AXF13_04715</name>
</gene>
<sequence length="249" mass="28077">MSATGKSVSGAVKGRTQYQKGEEIYILRSQIREAPYNPRIMGEGQEKRLRKAIEKHGLIGTLFWNRRTGNLVAGHQRLKQVDFLEGYPAKTAEYEIRVTALDVPEREEKQLNVILNNPSVQGEFDIDRLGQMIEDGGLTPEEMGFTDSDMAFLFDGDPRFATLFEDTPEVEATKDKVREVREARSRSMQEMQEAQSAEFYCMVVFQDEAAKKAFFRAAGIPACEQYVNGMALAKKFGVTLSSAEGEQHF</sequence>
<proteinExistence type="predicted"/>